<sequence length="256" mass="30266">MTLIKHLIKLISLYGFENIFKSWSIIDIVRIIRNSLLIMINGYSFLLPLLIVVIFINWIRNKNWPEIIFFFSFFIPFFLTGRFWYGGLYGRYGSFIAYGLALMIALIPNRIIYYLMIISIIIAFIPTFIAYQKSPIPLIQKKLISQIDFTNKDLIILSDYQRPQLTYPNGLYINGNDEETKTVEKKILMTLKNNRKVFISQQAITFPYWQYDGQQIHIISKKNTGKSVLNQFLHNKKLIKVAVEEKYPFFSIYQIR</sequence>
<feature type="transmembrane region" description="Helical" evidence="1">
    <location>
        <begin position="111"/>
        <end position="131"/>
    </location>
</feature>
<accession>A0A2M8GNE2</accession>
<keyword evidence="1" id="KW-0472">Membrane</keyword>
<evidence type="ECO:0000313" key="3">
    <source>
        <dbReference type="Proteomes" id="UP000229370"/>
    </source>
</evidence>
<feature type="transmembrane region" description="Helical" evidence="1">
    <location>
        <begin position="88"/>
        <end position="105"/>
    </location>
</feature>
<protein>
    <submittedName>
        <fullName evidence="2">Uncharacterized protein</fullName>
    </submittedName>
</protein>
<dbReference type="EMBL" id="PFQK01000030">
    <property type="protein sequence ID" value="PJC82063.1"/>
    <property type="molecule type" value="Genomic_DNA"/>
</dbReference>
<dbReference type="Proteomes" id="UP000229370">
    <property type="component" value="Unassembled WGS sequence"/>
</dbReference>
<proteinExistence type="predicted"/>
<keyword evidence="1" id="KW-0812">Transmembrane</keyword>
<keyword evidence="1" id="KW-1133">Transmembrane helix</keyword>
<organism evidence="2 3">
    <name type="scientific">Candidatus Roizmanbacteria bacterium CG_4_8_14_3_um_filter_36_10</name>
    <dbReference type="NCBI Taxonomy" id="1974834"/>
    <lineage>
        <taxon>Bacteria</taxon>
        <taxon>Candidatus Roizmaniibacteriota</taxon>
    </lineage>
</organism>
<evidence type="ECO:0000256" key="1">
    <source>
        <dbReference type="SAM" id="Phobius"/>
    </source>
</evidence>
<gene>
    <name evidence="2" type="ORF">CO007_01420</name>
</gene>
<feature type="transmembrane region" description="Helical" evidence="1">
    <location>
        <begin position="36"/>
        <end position="58"/>
    </location>
</feature>
<feature type="transmembrane region" description="Helical" evidence="1">
    <location>
        <begin position="64"/>
        <end position="81"/>
    </location>
</feature>
<comment type="caution">
    <text evidence="2">The sequence shown here is derived from an EMBL/GenBank/DDBJ whole genome shotgun (WGS) entry which is preliminary data.</text>
</comment>
<evidence type="ECO:0000313" key="2">
    <source>
        <dbReference type="EMBL" id="PJC82063.1"/>
    </source>
</evidence>
<name>A0A2M8GNE2_9BACT</name>
<reference evidence="3" key="1">
    <citation type="submission" date="2017-09" db="EMBL/GenBank/DDBJ databases">
        <title>Depth-based differentiation of microbial function through sediment-hosted aquifers and enrichment of novel symbionts in the deep terrestrial subsurface.</title>
        <authorList>
            <person name="Probst A.J."/>
            <person name="Ladd B."/>
            <person name="Jarett J.K."/>
            <person name="Geller-Mcgrath D.E."/>
            <person name="Sieber C.M.K."/>
            <person name="Emerson J.B."/>
            <person name="Anantharaman K."/>
            <person name="Thomas B.C."/>
            <person name="Malmstrom R."/>
            <person name="Stieglmeier M."/>
            <person name="Klingl A."/>
            <person name="Woyke T."/>
            <person name="Ryan C.M."/>
            <person name="Banfield J.F."/>
        </authorList>
    </citation>
    <scope>NUCLEOTIDE SEQUENCE [LARGE SCALE GENOMIC DNA]</scope>
</reference>
<dbReference type="AlphaFoldDB" id="A0A2M8GNE2"/>